<keyword evidence="4 13" id="KW-0963">Cytoplasm</keyword>
<comment type="cofactor">
    <cofactor evidence="13">
        <name>Mg(2+)</name>
        <dbReference type="ChEBI" id="CHEBI:18420"/>
    </cofactor>
    <text evidence="13">Binds 2 magnesium ions per tetramer.</text>
</comment>
<comment type="similarity">
    <text evidence="2 13">Belongs to the class-II aminoacyl-tRNA synthetase family. Phe-tRNA synthetase alpha subunit type 1 subfamily.</text>
</comment>
<comment type="catalytic activity">
    <reaction evidence="12 13">
        <text>tRNA(Phe) + L-phenylalanine + ATP = L-phenylalanyl-tRNA(Phe) + AMP + diphosphate + H(+)</text>
        <dbReference type="Rhea" id="RHEA:19413"/>
        <dbReference type="Rhea" id="RHEA-COMP:9668"/>
        <dbReference type="Rhea" id="RHEA-COMP:9699"/>
        <dbReference type="ChEBI" id="CHEBI:15378"/>
        <dbReference type="ChEBI" id="CHEBI:30616"/>
        <dbReference type="ChEBI" id="CHEBI:33019"/>
        <dbReference type="ChEBI" id="CHEBI:58095"/>
        <dbReference type="ChEBI" id="CHEBI:78442"/>
        <dbReference type="ChEBI" id="CHEBI:78531"/>
        <dbReference type="ChEBI" id="CHEBI:456215"/>
        <dbReference type="EC" id="6.1.1.20"/>
    </reaction>
</comment>
<gene>
    <name evidence="13 15" type="primary">pheS</name>
    <name evidence="15" type="ORF">QBE51_11055</name>
</gene>
<dbReference type="InterPro" id="IPR006195">
    <property type="entry name" value="aa-tRNA-synth_II"/>
</dbReference>
<dbReference type="InterPro" id="IPR045864">
    <property type="entry name" value="aa-tRNA-synth_II/BPL/LPL"/>
</dbReference>
<sequence length="339" mass="38585">MKEKLQSIKQQAMDRLKDVKELKVLDEIRIEFLGKKGELTQVLRGMKDLSAEERPIIGQMANEVREAIETKLEEVKNVLAEKAQEMKLRAEVIDVTMPGKRRKLGHRHPMNLVVDEIKEIFLGMGYKIAEGPEIETEYYNFEALNIPADHPARDEQDTFYINKNFMLRTATSPIQVRVMEKEKPPIRIICPGKVYRSDEVDATHSPVFHQLEGLVVDKNITFADLKGALEVFAKELFGDKVKVRFRPHFFPFTEPSAEMDVSCVACGGEGCRICKGSGWIEILGCGMVHPKVLKMAGIDPDIYTGFAFGMGLERLAMSKYGVKDLRLFVENDVRFLDQF</sequence>
<dbReference type="Proteomes" id="UP001486565">
    <property type="component" value="Chromosome"/>
</dbReference>
<keyword evidence="7 13" id="KW-0547">Nucleotide-binding</keyword>
<keyword evidence="16" id="KW-1185">Reference proteome</keyword>
<evidence type="ECO:0000256" key="3">
    <source>
        <dbReference type="ARBA" id="ARBA00011209"/>
    </source>
</evidence>
<evidence type="ECO:0000313" key="16">
    <source>
        <dbReference type="Proteomes" id="UP001486565"/>
    </source>
</evidence>
<evidence type="ECO:0000256" key="6">
    <source>
        <dbReference type="ARBA" id="ARBA00022723"/>
    </source>
</evidence>
<evidence type="ECO:0000256" key="8">
    <source>
        <dbReference type="ARBA" id="ARBA00022840"/>
    </source>
</evidence>
<evidence type="ECO:0000256" key="1">
    <source>
        <dbReference type="ARBA" id="ARBA00004496"/>
    </source>
</evidence>
<accession>A0ABZ2Y1W9</accession>
<dbReference type="SUPFAM" id="SSF46589">
    <property type="entry name" value="tRNA-binding arm"/>
    <property type="match status" value="1"/>
</dbReference>
<dbReference type="NCBIfam" id="TIGR00468">
    <property type="entry name" value="pheS"/>
    <property type="match status" value="1"/>
</dbReference>
<dbReference type="PROSITE" id="PS50862">
    <property type="entry name" value="AA_TRNA_LIGASE_II"/>
    <property type="match status" value="1"/>
</dbReference>
<dbReference type="Pfam" id="PF01409">
    <property type="entry name" value="tRNA-synt_2d"/>
    <property type="match status" value="1"/>
</dbReference>
<dbReference type="EMBL" id="CP121687">
    <property type="protein sequence ID" value="WZL69327.1"/>
    <property type="molecule type" value="Genomic_DNA"/>
</dbReference>
<feature type="domain" description="Aminoacyl-transfer RNA synthetases class-II family profile" evidence="14">
    <location>
        <begin position="117"/>
        <end position="317"/>
    </location>
</feature>
<keyword evidence="6 13" id="KW-0479">Metal-binding</keyword>
<dbReference type="EC" id="6.1.1.20" evidence="13"/>
<reference evidence="15 16" key="1">
    <citation type="submission" date="2023-03" db="EMBL/GenBank/DDBJ databases">
        <title>Novel Species.</title>
        <authorList>
            <person name="Ma S."/>
        </authorList>
    </citation>
    <scope>NUCLEOTIDE SEQUENCE [LARGE SCALE GENOMIC DNA]</scope>
    <source>
        <strain evidence="15 16">LIND6LT2</strain>
    </source>
</reference>
<dbReference type="RefSeq" id="WP_341876324.1">
    <property type="nucleotide sequence ID" value="NZ_CP121687.1"/>
</dbReference>
<dbReference type="CDD" id="cd00496">
    <property type="entry name" value="PheRS_alpha_core"/>
    <property type="match status" value="1"/>
</dbReference>
<evidence type="ECO:0000256" key="7">
    <source>
        <dbReference type="ARBA" id="ARBA00022741"/>
    </source>
</evidence>
<evidence type="ECO:0000256" key="9">
    <source>
        <dbReference type="ARBA" id="ARBA00022842"/>
    </source>
</evidence>
<evidence type="ECO:0000259" key="14">
    <source>
        <dbReference type="PROSITE" id="PS50862"/>
    </source>
</evidence>
<dbReference type="HAMAP" id="MF_00281">
    <property type="entry name" value="Phe_tRNA_synth_alpha1"/>
    <property type="match status" value="1"/>
</dbReference>
<dbReference type="PANTHER" id="PTHR11538">
    <property type="entry name" value="PHENYLALANYL-TRNA SYNTHETASE"/>
    <property type="match status" value="1"/>
</dbReference>
<keyword evidence="9 13" id="KW-0460">Magnesium</keyword>
<dbReference type="InterPro" id="IPR004188">
    <property type="entry name" value="Phe-tRNA_ligase_II_N"/>
</dbReference>
<evidence type="ECO:0000256" key="10">
    <source>
        <dbReference type="ARBA" id="ARBA00022917"/>
    </source>
</evidence>
<evidence type="ECO:0000256" key="5">
    <source>
        <dbReference type="ARBA" id="ARBA00022598"/>
    </source>
</evidence>
<feature type="binding site" evidence="13">
    <location>
        <position position="254"/>
    </location>
    <ligand>
        <name>Mg(2+)</name>
        <dbReference type="ChEBI" id="CHEBI:18420"/>
        <note>shared with beta subunit</note>
    </ligand>
</feature>
<protein>
    <recommendedName>
        <fullName evidence="13">Phenylalanine--tRNA ligase alpha subunit</fullName>
        <ecNumber evidence="13">6.1.1.20</ecNumber>
    </recommendedName>
    <alternativeName>
        <fullName evidence="13">Phenylalanyl-tRNA synthetase alpha subunit</fullName>
        <shortName evidence="13">PheRS</shortName>
    </alternativeName>
</protein>
<name>A0ABZ2Y1W9_9FIRM</name>
<evidence type="ECO:0000256" key="2">
    <source>
        <dbReference type="ARBA" id="ARBA00010207"/>
    </source>
</evidence>
<proteinExistence type="inferred from homology"/>
<dbReference type="GO" id="GO:0004826">
    <property type="term" value="F:phenylalanine-tRNA ligase activity"/>
    <property type="evidence" value="ECO:0007669"/>
    <property type="project" value="UniProtKB-EC"/>
</dbReference>
<evidence type="ECO:0000256" key="13">
    <source>
        <dbReference type="HAMAP-Rule" id="MF_00281"/>
    </source>
</evidence>
<evidence type="ECO:0000256" key="12">
    <source>
        <dbReference type="ARBA" id="ARBA00049255"/>
    </source>
</evidence>
<dbReference type="Gene3D" id="3.30.930.10">
    <property type="entry name" value="Bira Bifunctional Protein, Domain 2"/>
    <property type="match status" value="1"/>
</dbReference>
<keyword evidence="5 13" id="KW-0436">Ligase</keyword>
<dbReference type="PANTHER" id="PTHR11538:SF41">
    <property type="entry name" value="PHENYLALANINE--TRNA LIGASE, MITOCHONDRIAL"/>
    <property type="match status" value="1"/>
</dbReference>
<dbReference type="InterPro" id="IPR022911">
    <property type="entry name" value="Phe_tRNA_ligase_alpha1_bac"/>
</dbReference>
<keyword evidence="8 13" id="KW-0067">ATP-binding</keyword>
<evidence type="ECO:0000313" key="15">
    <source>
        <dbReference type="EMBL" id="WZL69327.1"/>
    </source>
</evidence>
<dbReference type="InterPro" id="IPR004529">
    <property type="entry name" value="Phe-tRNA-synth_IIc_asu"/>
</dbReference>
<keyword evidence="10 13" id="KW-0648">Protein biosynthesis</keyword>
<dbReference type="InterPro" id="IPR010978">
    <property type="entry name" value="tRNA-bd_arm"/>
</dbReference>
<keyword evidence="11 13" id="KW-0030">Aminoacyl-tRNA synthetase</keyword>
<comment type="subunit">
    <text evidence="3 13">Tetramer of two alpha and two beta subunits.</text>
</comment>
<organism evidence="15 16">
    <name type="scientific">Defluviitalea saccharophila</name>
    <dbReference type="NCBI Taxonomy" id="879970"/>
    <lineage>
        <taxon>Bacteria</taxon>
        <taxon>Bacillati</taxon>
        <taxon>Bacillota</taxon>
        <taxon>Clostridia</taxon>
        <taxon>Lachnospirales</taxon>
        <taxon>Defluviitaleaceae</taxon>
        <taxon>Defluviitalea</taxon>
    </lineage>
</organism>
<dbReference type="Pfam" id="PF02912">
    <property type="entry name" value="Phe_tRNA-synt_N"/>
    <property type="match status" value="1"/>
</dbReference>
<evidence type="ECO:0000256" key="4">
    <source>
        <dbReference type="ARBA" id="ARBA00022490"/>
    </source>
</evidence>
<evidence type="ECO:0000256" key="11">
    <source>
        <dbReference type="ARBA" id="ARBA00023146"/>
    </source>
</evidence>
<dbReference type="SUPFAM" id="SSF55681">
    <property type="entry name" value="Class II aaRS and biotin synthetases"/>
    <property type="match status" value="1"/>
</dbReference>
<dbReference type="InterPro" id="IPR002319">
    <property type="entry name" value="Phenylalanyl-tRNA_Synthase"/>
</dbReference>
<comment type="subcellular location">
    <subcellularLocation>
        <location evidence="1 13">Cytoplasm</location>
    </subcellularLocation>
</comment>